<evidence type="ECO:0000313" key="2">
    <source>
        <dbReference type="EMBL" id="MFC4334425.1"/>
    </source>
</evidence>
<comment type="caution">
    <text evidence="2">The sequence shown here is derived from an EMBL/GenBank/DDBJ whole genome shotgun (WGS) entry which is preliminary data.</text>
</comment>
<accession>A0ABV8TUM2</accession>
<keyword evidence="1" id="KW-0812">Transmembrane</keyword>
<proteinExistence type="predicted"/>
<protein>
    <submittedName>
        <fullName evidence="2">DUF4191 domain-containing protein</fullName>
    </submittedName>
</protein>
<dbReference type="Proteomes" id="UP001595823">
    <property type="component" value="Unassembled WGS sequence"/>
</dbReference>
<keyword evidence="3" id="KW-1185">Reference proteome</keyword>
<dbReference type="RefSeq" id="WP_380618184.1">
    <property type="nucleotide sequence ID" value="NZ_JBHSDK010000005.1"/>
</dbReference>
<dbReference type="InterPro" id="IPR025445">
    <property type="entry name" value="DUF4191"/>
</dbReference>
<sequence length="231" mass="25072">MAKQQKKETFTDRLKTIGMAIKFTAKRDKMFLPLEITAILLPFVIVALLVILLSWSPLWFVSSLFVALLAGLIVLNLRTQKVINSEAVDRPGAAYALIENMRGWHVKPGIAALSQTQFVHRAVGKPGVVLIGEGGGKVRKLLGQEKKKLSRVVGSTPVYTILVGEGENDDASVKDLRKVIRKLPPNIDSKEATQIAQRLEALGMGMAMPKGPVPTSANAAKGARRAMLKGK</sequence>
<dbReference type="Pfam" id="PF13829">
    <property type="entry name" value="DUF4191"/>
    <property type="match status" value="1"/>
</dbReference>
<evidence type="ECO:0000256" key="1">
    <source>
        <dbReference type="SAM" id="Phobius"/>
    </source>
</evidence>
<feature type="transmembrane region" description="Helical" evidence="1">
    <location>
        <begin position="58"/>
        <end position="77"/>
    </location>
</feature>
<keyword evidence="1" id="KW-0472">Membrane</keyword>
<evidence type="ECO:0000313" key="3">
    <source>
        <dbReference type="Proteomes" id="UP001595823"/>
    </source>
</evidence>
<reference evidence="3" key="1">
    <citation type="journal article" date="2019" name="Int. J. Syst. Evol. Microbiol.">
        <title>The Global Catalogue of Microorganisms (GCM) 10K type strain sequencing project: providing services to taxonomists for standard genome sequencing and annotation.</title>
        <authorList>
            <consortium name="The Broad Institute Genomics Platform"/>
            <consortium name="The Broad Institute Genome Sequencing Center for Infectious Disease"/>
            <person name="Wu L."/>
            <person name="Ma J."/>
        </authorList>
    </citation>
    <scope>NUCLEOTIDE SEQUENCE [LARGE SCALE GENOMIC DNA]</scope>
    <source>
        <strain evidence="3">IBRC-M 10908</strain>
    </source>
</reference>
<dbReference type="EMBL" id="JBHSDK010000005">
    <property type="protein sequence ID" value="MFC4334425.1"/>
    <property type="molecule type" value="Genomic_DNA"/>
</dbReference>
<keyword evidence="1" id="KW-1133">Transmembrane helix</keyword>
<gene>
    <name evidence="2" type="ORF">ACFPET_04340</name>
</gene>
<organism evidence="2 3">
    <name type="scientific">Salininema proteolyticum</name>
    <dbReference type="NCBI Taxonomy" id="1607685"/>
    <lineage>
        <taxon>Bacteria</taxon>
        <taxon>Bacillati</taxon>
        <taxon>Actinomycetota</taxon>
        <taxon>Actinomycetes</taxon>
        <taxon>Glycomycetales</taxon>
        <taxon>Glycomycetaceae</taxon>
        <taxon>Salininema</taxon>
    </lineage>
</organism>
<feature type="transmembrane region" description="Helical" evidence="1">
    <location>
        <begin position="31"/>
        <end position="52"/>
    </location>
</feature>
<name>A0ABV8TUM2_9ACTN</name>